<evidence type="ECO:0000256" key="1">
    <source>
        <dbReference type="SAM" id="SignalP"/>
    </source>
</evidence>
<protein>
    <recommendedName>
        <fullName evidence="4">DUF2946 domain-containing protein</fullName>
    </recommendedName>
</protein>
<evidence type="ECO:0000313" key="3">
    <source>
        <dbReference type="Proteomes" id="UP000595857"/>
    </source>
</evidence>
<reference evidence="2 3" key="1">
    <citation type="submission" date="2021-01" db="EMBL/GenBank/DDBJ databases">
        <title>Genome seq and assembly of Devosia sp. LEGU1.</title>
        <authorList>
            <person name="Chhetri G."/>
        </authorList>
    </citation>
    <scope>NUCLEOTIDE SEQUENCE [LARGE SCALE GENOMIC DNA]</scope>
    <source>
        <strain evidence="2 3">LEGU1</strain>
    </source>
</reference>
<keyword evidence="1" id="KW-0732">Signal</keyword>
<name>A0ABX7CBF0_9HYPH</name>
<evidence type="ECO:0000313" key="2">
    <source>
        <dbReference type="EMBL" id="QQR40092.1"/>
    </source>
</evidence>
<gene>
    <name evidence="2" type="ORF">JI748_03505</name>
</gene>
<dbReference type="RefSeq" id="WP_201635121.1">
    <property type="nucleotide sequence ID" value="NZ_CP068046.1"/>
</dbReference>
<accession>A0ABX7CBF0</accession>
<feature type="chain" id="PRO_5045698126" description="DUF2946 domain-containing protein" evidence="1">
    <location>
        <begin position="29"/>
        <end position="107"/>
    </location>
</feature>
<sequence length="107" mass="11132">MSIAQLARALLPALCAAMIMVLSMPVNATVALDGSVVVDAYGHQHHDDCGNEPLHAIGCCTVALCVPEGTAGADEPYAARLDHGLHLDSIAAVATVFSDLFRPPRIV</sequence>
<dbReference type="Proteomes" id="UP000595857">
    <property type="component" value="Chromosome"/>
</dbReference>
<dbReference type="EMBL" id="CP068046">
    <property type="protein sequence ID" value="QQR40092.1"/>
    <property type="molecule type" value="Genomic_DNA"/>
</dbReference>
<organism evidence="2 3">
    <name type="scientific">Devosia rhizoryzae</name>
    <dbReference type="NCBI Taxonomy" id="2774137"/>
    <lineage>
        <taxon>Bacteria</taxon>
        <taxon>Pseudomonadati</taxon>
        <taxon>Pseudomonadota</taxon>
        <taxon>Alphaproteobacteria</taxon>
        <taxon>Hyphomicrobiales</taxon>
        <taxon>Devosiaceae</taxon>
        <taxon>Devosia</taxon>
    </lineage>
</organism>
<evidence type="ECO:0008006" key="4">
    <source>
        <dbReference type="Google" id="ProtNLM"/>
    </source>
</evidence>
<proteinExistence type="predicted"/>
<keyword evidence="3" id="KW-1185">Reference proteome</keyword>
<feature type="signal peptide" evidence="1">
    <location>
        <begin position="1"/>
        <end position="28"/>
    </location>
</feature>